<gene>
    <name evidence="3" type="ORF">EDC65_3085</name>
</gene>
<dbReference type="Pfam" id="PF13561">
    <property type="entry name" value="adh_short_C2"/>
    <property type="match status" value="1"/>
</dbReference>
<comment type="similarity">
    <text evidence="1">Belongs to the short-chain dehydrogenases/reductases (SDR) family.</text>
</comment>
<dbReference type="PANTHER" id="PTHR43639:SF1">
    <property type="entry name" value="SHORT-CHAIN DEHYDROGENASE_REDUCTASE FAMILY PROTEIN"/>
    <property type="match status" value="1"/>
</dbReference>
<dbReference type="InterPro" id="IPR020904">
    <property type="entry name" value="Sc_DH/Rdtase_CS"/>
</dbReference>
<dbReference type="EMBL" id="RJKX01000014">
    <property type="protein sequence ID" value="ROP91221.1"/>
    <property type="molecule type" value="Genomic_DNA"/>
</dbReference>
<accession>A0A3N1LDR1</accession>
<dbReference type="PRINTS" id="PR00080">
    <property type="entry name" value="SDRFAMILY"/>
</dbReference>
<comment type="caution">
    <text evidence="3">The sequence shown here is derived from an EMBL/GenBank/DDBJ whole genome shotgun (WGS) entry which is preliminary data.</text>
</comment>
<keyword evidence="4" id="KW-1185">Reference proteome</keyword>
<evidence type="ECO:0000313" key="4">
    <source>
        <dbReference type="Proteomes" id="UP000278222"/>
    </source>
</evidence>
<evidence type="ECO:0000256" key="1">
    <source>
        <dbReference type="ARBA" id="ARBA00006484"/>
    </source>
</evidence>
<proteinExistence type="inferred from homology"/>
<dbReference type="AlphaFoldDB" id="A0A3N1LDR1"/>
<dbReference type="PRINTS" id="PR00081">
    <property type="entry name" value="GDHRDH"/>
</dbReference>
<evidence type="ECO:0000313" key="3">
    <source>
        <dbReference type="EMBL" id="ROP91221.1"/>
    </source>
</evidence>
<organism evidence="3 4">
    <name type="scientific">Stella humosa</name>
    <dbReference type="NCBI Taxonomy" id="94"/>
    <lineage>
        <taxon>Bacteria</taxon>
        <taxon>Pseudomonadati</taxon>
        <taxon>Pseudomonadota</taxon>
        <taxon>Alphaproteobacteria</taxon>
        <taxon>Rhodospirillales</taxon>
        <taxon>Stellaceae</taxon>
        <taxon>Stella</taxon>
    </lineage>
</organism>
<dbReference type="GO" id="GO:0016491">
    <property type="term" value="F:oxidoreductase activity"/>
    <property type="evidence" value="ECO:0007669"/>
    <property type="project" value="UniProtKB-KW"/>
</dbReference>
<dbReference type="RefSeq" id="WP_123690928.1">
    <property type="nucleotide sequence ID" value="NZ_AP019700.1"/>
</dbReference>
<dbReference type="NCBIfam" id="NF005559">
    <property type="entry name" value="PRK07231.1"/>
    <property type="match status" value="1"/>
</dbReference>
<keyword evidence="2" id="KW-0560">Oxidoreductase</keyword>
<dbReference type="Proteomes" id="UP000278222">
    <property type="component" value="Unassembled WGS sequence"/>
</dbReference>
<dbReference type="FunFam" id="3.40.50.720:FF:000084">
    <property type="entry name" value="Short-chain dehydrogenase reductase"/>
    <property type="match status" value="1"/>
</dbReference>
<protein>
    <submittedName>
        <fullName evidence="3">3-oxoacyl-[acyl-carrier protein] reductase</fullName>
    </submittedName>
</protein>
<dbReference type="InterPro" id="IPR002347">
    <property type="entry name" value="SDR_fam"/>
</dbReference>
<dbReference type="PROSITE" id="PS00061">
    <property type="entry name" value="ADH_SHORT"/>
    <property type="match status" value="1"/>
</dbReference>
<dbReference type="SUPFAM" id="SSF51735">
    <property type="entry name" value="NAD(P)-binding Rossmann-fold domains"/>
    <property type="match status" value="1"/>
</dbReference>
<reference evidence="3 4" key="1">
    <citation type="submission" date="2018-11" db="EMBL/GenBank/DDBJ databases">
        <title>Genomic Encyclopedia of Type Strains, Phase IV (KMG-IV): sequencing the most valuable type-strain genomes for metagenomic binning, comparative biology and taxonomic classification.</title>
        <authorList>
            <person name="Goeker M."/>
        </authorList>
    </citation>
    <scope>NUCLEOTIDE SEQUENCE [LARGE SCALE GENOMIC DNA]</scope>
    <source>
        <strain evidence="3 4">DSM 5900</strain>
    </source>
</reference>
<dbReference type="Gene3D" id="3.40.50.720">
    <property type="entry name" value="NAD(P)-binding Rossmann-like Domain"/>
    <property type="match status" value="1"/>
</dbReference>
<name>A0A3N1LDR1_9PROT</name>
<dbReference type="InterPro" id="IPR036291">
    <property type="entry name" value="NAD(P)-bd_dom_sf"/>
</dbReference>
<evidence type="ECO:0000256" key="2">
    <source>
        <dbReference type="ARBA" id="ARBA00023002"/>
    </source>
</evidence>
<dbReference type="OrthoDB" id="7375193at2"/>
<dbReference type="PANTHER" id="PTHR43639">
    <property type="entry name" value="OXIDOREDUCTASE, SHORT-CHAIN DEHYDROGENASE/REDUCTASE FAMILY (AFU_ORTHOLOGUE AFUA_5G02870)"/>
    <property type="match status" value="1"/>
</dbReference>
<sequence length="251" mass="26409">MRLDGKVAIVTGGGSGFGEGIARRFAGEGAAVIVNDISRDGGERVAGGIVQDGGRALFVQSDVSKSEGVGVLVEAAIRAFGQIDCMVNNAGVTHRNQPLTEVSEAEFDRVFAVNVKAIYHAAIHCVPQFRRLGGGNFINIASTAGLRPRPGLTWYNSTKGAVITMTKSMAVELAADQIRVNCLCPVAGETPLLPSFMGRDDAETRERFLATIPLGRFSTPADIANAALWLASDEAEFITGIAMEVDGGRSV</sequence>